<dbReference type="EMBL" id="JACHKF010000001">
    <property type="protein sequence ID" value="MBB6567699.1"/>
    <property type="molecule type" value="Genomic_DNA"/>
</dbReference>
<keyword evidence="9" id="KW-1185">Reference proteome</keyword>
<dbReference type="SUPFAM" id="SSF52540">
    <property type="entry name" value="P-loop containing nucleoside triphosphate hydrolases"/>
    <property type="match status" value="1"/>
</dbReference>
<proteinExistence type="predicted"/>
<feature type="domain" description="ABC transporter" evidence="6">
    <location>
        <begin position="21"/>
        <end position="256"/>
    </location>
</feature>
<evidence type="ECO:0000313" key="9">
    <source>
        <dbReference type="Proteomes" id="UP000534306"/>
    </source>
</evidence>
<keyword evidence="4 8" id="KW-0067">ATP-binding</keyword>
<protein>
    <submittedName>
        <fullName evidence="7">ABC-2 type transport system ATP-binding protein</fullName>
    </submittedName>
    <submittedName>
        <fullName evidence="8">ATP-binding cassette domain-containing protein</fullName>
    </submittedName>
</protein>
<dbReference type="PANTHER" id="PTHR42711">
    <property type="entry name" value="ABC TRANSPORTER ATP-BINDING PROTEIN"/>
    <property type="match status" value="1"/>
</dbReference>
<keyword evidence="5" id="KW-0046">Antibiotic resistance</keyword>
<dbReference type="Proteomes" id="UP000534306">
    <property type="component" value="Unassembled WGS sequence"/>
</dbReference>
<organism evidence="8 9">
    <name type="scientific">Kribbella sandramycini</name>
    <dbReference type="NCBI Taxonomy" id="60450"/>
    <lineage>
        <taxon>Bacteria</taxon>
        <taxon>Bacillati</taxon>
        <taxon>Actinomycetota</taxon>
        <taxon>Actinomycetes</taxon>
        <taxon>Propionibacteriales</taxon>
        <taxon>Kribbellaceae</taxon>
        <taxon>Kribbella</taxon>
    </lineage>
</organism>
<dbReference type="SMART" id="SM00382">
    <property type="entry name" value="AAA"/>
    <property type="match status" value="1"/>
</dbReference>
<dbReference type="GO" id="GO:0016887">
    <property type="term" value="F:ATP hydrolysis activity"/>
    <property type="evidence" value="ECO:0007669"/>
    <property type="project" value="InterPro"/>
</dbReference>
<dbReference type="GO" id="GO:0046677">
    <property type="term" value="P:response to antibiotic"/>
    <property type="evidence" value="ECO:0007669"/>
    <property type="project" value="UniProtKB-KW"/>
</dbReference>
<dbReference type="InterPro" id="IPR050763">
    <property type="entry name" value="ABC_transporter_ATP-binding"/>
</dbReference>
<comment type="subcellular location">
    <subcellularLocation>
        <location evidence="1">Cell membrane</location>
        <topology evidence="1">Peripheral membrane protein</topology>
    </subcellularLocation>
</comment>
<dbReference type="Pfam" id="PF00005">
    <property type="entry name" value="ABC_tran"/>
    <property type="match status" value="1"/>
</dbReference>
<reference evidence="8 9" key="1">
    <citation type="submission" date="2020-05" db="EMBL/GenBank/DDBJ databases">
        <title>Genome sequence of Kribbella sandramycini ATCC 39419.</title>
        <authorList>
            <person name="Maclea K.S."/>
            <person name="Fair J.L."/>
        </authorList>
    </citation>
    <scope>NUCLEOTIDE SEQUENCE [LARGE SCALE GENOMIC DNA]</scope>
    <source>
        <strain evidence="8 9">ATCC 39419</strain>
    </source>
</reference>
<evidence type="ECO:0000256" key="3">
    <source>
        <dbReference type="ARBA" id="ARBA00022741"/>
    </source>
</evidence>
<evidence type="ECO:0000259" key="6">
    <source>
        <dbReference type="PROSITE" id="PS50893"/>
    </source>
</evidence>
<dbReference type="EMBL" id="JABJRC010000001">
    <property type="protein sequence ID" value="NOL39700.1"/>
    <property type="molecule type" value="Genomic_DNA"/>
</dbReference>
<dbReference type="PANTHER" id="PTHR42711:SF1">
    <property type="entry name" value="ABC-TRANSPORT PROTEIN, ATP-BINDING COMPONENT"/>
    <property type="match status" value="1"/>
</dbReference>
<keyword evidence="3" id="KW-0547">Nucleotide-binding</keyword>
<dbReference type="InterPro" id="IPR003593">
    <property type="entry name" value="AAA+_ATPase"/>
</dbReference>
<evidence type="ECO:0000313" key="7">
    <source>
        <dbReference type="EMBL" id="MBB6567699.1"/>
    </source>
</evidence>
<dbReference type="Proteomes" id="UP000553957">
    <property type="component" value="Unassembled WGS sequence"/>
</dbReference>
<dbReference type="AlphaFoldDB" id="A0A7Y4KW73"/>
<comment type="caution">
    <text evidence="8">The sequence shown here is derived from an EMBL/GenBank/DDBJ whole genome shotgun (WGS) entry which is preliminary data.</text>
</comment>
<reference evidence="7 10" key="2">
    <citation type="submission" date="2020-08" db="EMBL/GenBank/DDBJ databases">
        <title>Sequencing the genomes of 1000 actinobacteria strains.</title>
        <authorList>
            <person name="Klenk H.-P."/>
        </authorList>
    </citation>
    <scope>NUCLEOTIDE SEQUENCE [LARGE SCALE GENOMIC DNA]</scope>
    <source>
        <strain evidence="7 10">DSM 15626</strain>
    </source>
</reference>
<evidence type="ECO:0000256" key="1">
    <source>
        <dbReference type="ARBA" id="ARBA00004202"/>
    </source>
</evidence>
<dbReference type="InterPro" id="IPR027417">
    <property type="entry name" value="P-loop_NTPase"/>
</dbReference>
<name>A0A7Y4KW73_9ACTN</name>
<gene>
    <name evidence="7" type="ORF">HNR71_003336</name>
    <name evidence="8" type="ORF">HPO96_05530</name>
</gene>
<dbReference type="InterPro" id="IPR003439">
    <property type="entry name" value="ABC_transporter-like_ATP-bd"/>
</dbReference>
<dbReference type="PROSITE" id="PS50893">
    <property type="entry name" value="ABC_TRANSPORTER_2"/>
    <property type="match status" value="1"/>
</dbReference>
<evidence type="ECO:0000256" key="2">
    <source>
        <dbReference type="ARBA" id="ARBA00022448"/>
    </source>
</evidence>
<evidence type="ECO:0000313" key="8">
    <source>
        <dbReference type="EMBL" id="NOL39700.1"/>
    </source>
</evidence>
<keyword evidence="2" id="KW-0813">Transport</keyword>
<accession>A0A7Y4KW73</accession>
<dbReference type="GO" id="GO:0005524">
    <property type="term" value="F:ATP binding"/>
    <property type="evidence" value="ECO:0007669"/>
    <property type="project" value="UniProtKB-KW"/>
</dbReference>
<dbReference type="GO" id="GO:0005886">
    <property type="term" value="C:plasma membrane"/>
    <property type="evidence" value="ECO:0007669"/>
    <property type="project" value="UniProtKB-SubCell"/>
</dbReference>
<evidence type="ECO:0000313" key="10">
    <source>
        <dbReference type="Proteomes" id="UP000553957"/>
    </source>
</evidence>
<evidence type="ECO:0000256" key="5">
    <source>
        <dbReference type="ARBA" id="ARBA00023251"/>
    </source>
</evidence>
<dbReference type="Gene3D" id="3.40.50.300">
    <property type="entry name" value="P-loop containing nucleotide triphosphate hydrolases"/>
    <property type="match status" value="1"/>
</dbReference>
<sequence>MPMIEVVELVKEFRKPQPTTGRLAGVRQLWAPRRTVRAVDQVGFAVERGEIVGYLGANGAGKSTTIKMLTGIVVPTSGTVTVNGLVPWANRKKHAYNIGVVFGQKTQLWFDLPLRVSLETIRDLYRIGAADYVSRIDEFDEVLQIKDFMDTPIRSLSLGQRMRGDLAGAMLHRPQVLYLDEPTVGLDVVAKQALRDFIAEQNRVHSTTVMITTHDMDDIEQLCRRIVLIDRGRVVYDGDLSSLKRRYLPFREVVITPGANADTAYIGAKHADRLENADGTISLRFDPERTSAAAVIAQAASTADIADLHVNEPKLEDVVRLIYAEAER</sequence>
<evidence type="ECO:0000256" key="4">
    <source>
        <dbReference type="ARBA" id="ARBA00022840"/>
    </source>
</evidence>